<evidence type="ECO:0000256" key="4">
    <source>
        <dbReference type="ARBA" id="ARBA00033751"/>
    </source>
</evidence>
<dbReference type="SMART" id="SM00849">
    <property type="entry name" value="Lactamase_B"/>
    <property type="match status" value="1"/>
</dbReference>
<dbReference type="Gene3D" id="1.25.40.880">
    <property type="entry name" value="Alkyl sulfatase, dimerisation domain"/>
    <property type="match status" value="1"/>
</dbReference>
<dbReference type="GO" id="GO:0046872">
    <property type="term" value="F:metal ion binding"/>
    <property type="evidence" value="ECO:0007669"/>
    <property type="project" value="UniProtKB-KW"/>
</dbReference>
<organism evidence="6 7">
    <name type="scientific">Nonomuraea pusilla</name>
    <dbReference type="NCBI Taxonomy" id="46177"/>
    <lineage>
        <taxon>Bacteria</taxon>
        <taxon>Bacillati</taxon>
        <taxon>Actinomycetota</taxon>
        <taxon>Actinomycetes</taxon>
        <taxon>Streptosporangiales</taxon>
        <taxon>Streptosporangiaceae</taxon>
        <taxon>Nonomuraea</taxon>
    </lineage>
</organism>
<dbReference type="AlphaFoldDB" id="A0A1H7ZS51"/>
<dbReference type="GO" id="GO:0018909">
    <property type="term" value="P:dodecyl sulfate metabolic process"/>
    <property type="evidence" value="ECO:0007669"/>
    <property type="project" value="InterPro"/>
</dbReference>
<accession>A0A1H7ZS51</accession>
<dbReference type="Pfam" id="PF14863">
    <property type="entry name" value="Alkyl_sulf_dimr"/>
    <property type="match status" value="1"/>
</dbReference>
<comment type="similarity">
    <text evidence="4">Belongs to the metallo-beta-lactamase superfamily. Type III sulfatase family.</text>
</comment>
<dbReference type="RefSeq" id="WP_055504878.1">
    <property type="nucleotide sequence ID" value="NZ_BBZG01000002.1"/>
</dbReference>
<evidence type="ECO:0000256" key="2">
    <source>
        <dbReference type="ARBA" id="ARBA00022801"/>
    </source>
</evidence>
<sequence length="602" mass="64420">MRNLPLHDQGDADTVADAERGFVAALTPGVVTTADGRVIWDADSYAFLRQECPPTAHPGLWRHARLCSRQGLYEVTEGVYQVRGLDLANMTLVEGDEGVVVIDPLGSTECARAALGLYRAHRGPRPVTGVVHTHSHVDHFGGVRGVTGGGVPIVAPAGFLEHVIAEHVHAGPATARRSVYANGTALDRDPSGQIGTGLGLALSTGTVSLIPPTVAVDRTGQEETIDGVRIVFQLTPGTAAPTGMNLHLPGRSALFLADNATRALHDVLGPRGAPVGDARAWSRHLDEAAALFAGRSDVALASHHWPTWGRDRIVALLSAHRDLYAYLHDQTLRLMNSGLTGTEIAEALPLPPELERAACTRGLHGTAVHTVKAVYQRYLGWYDGNPAHLWEHPPRESATRYVECLGGGAAVVAHARRYAEAGDLRFAAQLLNQAVFADEGNKEARDLLAEVYTRLGHAVESGAWRDCYLTGAKELVEGIAPAAPYAVPTEVLAAMSVEQVFDLIASRVNGPRAWRERLSVDWYLPDLGERHRTTLSNGALIHQATPPDEPADLTLKLTKAQLVGLLAGRNVEGVEREGDTTALKRLVAVLDPPLNGFAVVTP</sequence>
<dbReference type="GO" id="GO:0018741">
    <property type="term" value="F:linear primary-alkylsulfatase activity"/>
    <property type="evidence" value="ECO:0007669"/>
    <property type="project" value="InterPro"/>
</dbReference>
<dbReference type="InterPro" id="IPR001279">
    <property type="entry name" value="Metallo-B-lactamas"/>
</dbReference>
<dbReference type="PANTHER" id="PTHR43223">
    <property type="entry name" value="ALKYL/ARYL-SULFATASE"/>
    <property type="match status" value="1"/>
</dbReference>
<dbReference type="EMBL" id="FOBF01000015">
    <property type="protein sequence ID" value="SEM60339.1"/>
    <property type="molecule type" value="Genomic_DNA"/>
</dbReference>
<evidence type="ECO:0000256" key="1">
    <source>
        <dbReference type="ARBA" id="ARBA00022723"/>
    </source>
</evidence>
<dbReference type="Pfam" id="PF00753">
    <property type="entry name" value="Lactamase_B"/>
    <property type="match status" value="1"/>
</dbReference>
<dbReference type="SUPFAM" id="SSF55718">
    <property type="entry name" value="SCP-like"/>
    <property type="match status" value="1"/>
</dbReference>
<dbReference type="OrthoDB" id="5240502at2"/>
<dbReference type="InterPro" id="IPR036527">
    <property type="entry name" value="SCP2_sterol-bd_dom_sf"/>
</dbReference>
<dbReference type="Gene3D" id="3.60.15.30">
    <property type="entry name" value="Metallo-beta-lactamase domain"/>
    <property type="match status" value="1"/>
</dbReference>
<dbReference type="InterPro" id="IPR052195">
    <property type="entry name" value="Bact_Alkyl/Aryl-Sulfatase"/>
</dbReference>
<proteinExistence type="inferred from homology"/>
<protein>
    <submittedName>
        <fullName evidence="6">Alkyl sulfatase BDS1, metallo-beta-lactamase superfamily</fullName>
    </submittedName>
</protein>
<evidence type="ECO:0000259" key="5">
    <source>
        <dbReference type="SMART" id="SM00849"/>
    </source>
</evidence>
<feature type="domain" description="Metallo-beta-lactamase" evidence="5">
    <location>
        <begin position="87"/>
        <end position="303"/>
    </location>
</feature>
<evidence type="ECO:0000256" key="3">
    <source>
        <dbReference type="ARBA" id="ARBA00022833"/>
    </source>
</evidence>
<dbReference type="CDD" id="cd07710">
    <property type="entry name" value="arylsulfatase_Sdsa1-like_MBL-fold"/>
    <property type="match status" value="1"/>
</dbReference>
<reference evidence="6 7" key="1">
    <citation type="submission" date="2016-10" db="EMBL/GenBank/DDBJ databases">
        <authorList>
            <person name="de Groot N.N."/>
        </authorList>
    </citation>
    <scope>NUCLEOTIDE SEQUENCE [LARGE SCALE GENOMIC DNA]</scope>
    <source>
        <strain evidence="6 7">DSM 43357</strain>
    </source>
</reference>
<dbReference type="InterPro" id="IPR029228">
    <property type="entry name" value="Alkyl_sulf_dimr"/>
</dbReference>
<dbReference type="InterPro" id="IPR038536">
    <property type="entry name" value="Alkyl/aryl-sulf_dimr_sf"/>
</dbReference>
<dbReference type="GO" id="GO:0046983">
    <property type="term" value="F:protein dimerization activity"/>
    <property type="evidence" value="ECO:0007669"/>
    <property type="project" value="InterPro"/>
</dbReference>
<dbReference type="Pfam" id="PF14864">
    <property type="entry name" value="Alkyl_sulf_C"/>
    <property type="match status" value="1"/>
</dbReference>
<dbReference type="STRING" id="46177.SAMN05660976_05559"/>
<dbReference type="InterPro" id="IPR036866">
    <property type="entry name" value="RibonucZ/Hydroxyglut_hydro"/>
</dbReference>
<evidence type="ECO:0000313" key="6">
    <source>
        <dbReference type="EMBL" id="SEM60339.1"/>
    </source>
</evidence>
<dbReference type="PANTHER" id="PTHR43223:SF1">
    <property type="entry name" value="ALKYL_ARYL-SULFATASE BDS1"/>
    <property type="match status" value="1"/>
</dbReference>
<dbReference type="Gene3D" id="3.30.1050.10">
    <property type="entry name" value="SCP2 sterol-binding domain"/>
    <property type="match status" value="1"/>
</dbReference>
<keyword evidence="3" id="KW-0862">Zinc</keyword>
<keyword evidence="2" id="KW-0378">Hydrolase</keyword>
<name>A0A1H7ZS51_9ACTN</name>
<dbReference type="InterPro" id="IPR044097">
    <property type="entry name" value="Bds1/SdsA1_MBL-fold"/>
</dbReference>
<keyword evidence="7" id="KW-1185">Reference proteome</keyword>
<dbReference type="Proteomes" id="UP000198953">
    <property type="component" value="Unassembled WGS sequence"/>
</dbReference>
<evidence type="ECO:0000313" key="7">
    <source>
        <dbReference type="Proteomes" id="UP000198953"/>
    </source>
</evidence>
<keyword evidence="1" id="KW-0479">Metal-binding</keyword>
<dbReference type="InterPro" id="IPR029229">
    <property type="entry name" value="Alkyl_sulf_C"/>
</dbReference>
<dbReference type="SUPFAM" id="SSF56281">
    <property type="entry name" value="Metallo-hydrolase/oxidoreductase"/>
    <property type="match status" value="1"/>
</dbReference>
<gene>
    <name evidence="6" type="ORF">SAMN05660976_05559</name>
</gene>